<evidence type="ECO:0008006" key="11">
    <source>
        <dbReference type="Google" id="ProtNLM"/>
    </source>
</evidence>
<proteinExistence type="predicted"/>
<protein>
    <recommendedName>
        <fullName evidence="11">DUF4315 family protein</fullName>
    </recommendedName>
</protein>
<feature type="coiled-coil region" evidence="1">
    <location>
        <begin position="4"/>
        <end position="52"/>
    </location>
</feature>
<feature type="region of interest" description="Disordered" evidence="2">
    <location>
        <begin position="80"/>
        <end position="101"/>
    </location>
</feature>
<dbReference type="EMBL" id="QSOE01000020">
    <property type="protein sequence ID" value="RGI90329.1"/>
    <property type="molecule type" value="Genomic_DNA"/>
</dbReference>
<sequence>MDWNKQIEKLEDELKKLIEKENRLAERKKEVEEKLRKAKEQKENEENKQLAEIVTEYLGPMDAKKIEDLKTVLDMYMSEFTEEKESEEESIEEKEQEGEDK</sequence>
<keyword evidence="1" id="KW-0175">Coiled coil</keyword>
<evidence type="ECO:0000313" key="5">
    <source>
        <dbReference type="EMBL" id="RGI90329.1"/>
    </source>
</evidence>
<evidence type="ECO:0000313" key="8">
    <source>
        <dbReference type="Proteomes" id="UP000095679"/>
    </source>
</evidence>
<dbReference type="EMBL" id="CYZL01000017">
    <property type="protein sequence ID" value="CUO55791.1"/>
    <property type="molecule type" value="Genomic_DNA"/>
</dbReference>
<evidence type="ECO:0000256" key="2">
    <source>
        <dbReference type="SAM" id="MobiDB-lite"/>
    </source>
</evidence>
<evidence type="ECO:0000313" key="7">
    <source>
        <dbReference type="Proteomes" id="UP000095390"/>
    </source>
</evidence>
<dbReference type="Proteomes" id="UP000095679">
    <property type="component" value="Unassembled WGS sequence"/>
</dbReference>
<dbReference type="RefSeq" id="WP_055182861.1">
    <property type="nucleotide sequence ID" value="NZ_BLYK01000022.1"/>
</dbReference>
<name>A0A173TAH6_9FIRM</name>
<reference evidence="9 10" key="2">
    <citation type="submission" date="2018-08" db="EMBL/GenBank/DDBJ databases">
        <title>A genome reference for cultivated species of the human gut microbiota.</title>
        <authorList>
            <person name="Zou Y."/>
            <person name="Xue W."/>
            <person name="Luo G."/>
        </authorList>
    </citation>
    <scope>NUCLEOTIDE SEQUENCE [LARGE SCALE GENOMIC DNA]</scope>
    <source>
        <strain evidence="6 10">AF45-14BH</strain>
        <strain evidence="5 9">TM10-1AC</strain>
    </source>
</reference>
<accession>A0A173TAH6</accession>
<evidence type="ECO:0000313" key="3">
    <source>
        <dbReference type="EMBL" id="CUM98927.1"/>
    </source>
</evidence>
<evidence type="ECO:0000313" key="9">
    <source>
        <dbReference type="Proteomes" id="UP000262524"/>
    </source>
</evidence>
<dbReference type="Proteomes" id="UP000262524">
    <property type="component" value="Unassembled WGS sequence"/>
</dbReference>
<dbReference type="Proteomes" id="UP000283497">
    <property type="component" value="Unassembled WGS sequence"/>
</dbReference>
<evidence type="ECO:0000313" key="6">
    <source>
        <dbReference type="EMBL" id="RHK38643.1"/>
    </source>
</evidence>
<organism evidence="3 7">
    <name type="scientific">Anaerobutyricum hallii</name>
    <dbReference type="NCBI Taxonomy" id="39488"/>
    <lineage>
        <taxon>Bacteria</taxon>
        <taxon>Bacillati</taxon>
        <taxon>Bacillota</taxon>
        <taxon>Clostridia</taxon>
        <taxon>Lachnospirales</taxon>
        <taxon>Lachnospiraceae</taxon>
        <taxon>Anaerobutyricum</taxon>
    </lineage>
</organism>
<dbReference type="AlphaFoldDB" id="A0A173TAH6"/>
<evidence type="ECO:0000313" key="10">
    <source>
        <dbReference type="Proteomes" id="UP000283497"/>
    </source>
</evidence>
<evidence type="ECO:0000256" key="1">
    <source>
        <dbReference type="SAM" id="Coils"/>
    </source>
</evidence>
<dbReference type="EMBL" id="QRNJ01000032">
    <property type="protein sequence ID" value="RHK38643.1"/>
    <property type="molecule type" value="Genomic_DNA"/>
</dbReference>
<evidence type="ECO:0000313" key="4">
    <source>
        <dbReference type="EMBL" id="CUO55791.1"/>
    </source>
</evidence>
<dbReference type="Proteomes" id="UP000095390">
    <property type="component" value="Unassembled WGS sequence"/>
</dbReference>
<dbReference type="EMBL" id="CYYC01000016">
    <property type="protein sequence ID" value="CUM98927.1"/>
    <property type="molecule type" value="Genomic_DNA"/>
</dbReference>
<gene>
    <name evidence="6" type="ORF">DW068_09080</name>
    <name evidence="5" type="ORF">DXD91_04775</name>
    <name evidence="4" type="ORF">ERS852450_01988</name>
    <name evidence="3" type="ORF">ERS852578_01499</name>
</gene>
<reference evidence="7 8" key="1">
    <citation type="submission" date="2015-09" db="EMBL/GenBank/DDBJ databases">
        <authorList>
            <consortium name="Pathogen Informatics"/>
        </authorList>
    </citation>
    <scope>NUCLEOTIDE SEQUENCE [LARGE SCALE GENOMIC DNA]</scope>
    <source>
        <strain evidence="4 8">2789STDY5834835</strain>
        <strain evidence="3 7">2789STDY5834966</strain>
    </source>
</reference>